<gene>
    <name evidence="1" type="ORF">D5086_021603</name>
</gene>
<dbReference type="EMBL" id="RCHU02000011">
    <property type="protein sequence ID" value="KAL3576320.1"/>
    <property type="molecule type" value="Genomic_DNA"/>
</dbReference>
<proteinExistence type="predicted"/>
<accession>A0ACC4BCL7</accession>
<comment type="caution">
    <text evidence="1">The sequence shown here is derived from an EMBL/GenBank/DDBJ whole genome shotgun (WGS) entry which is preliminary data.</text>
</comment>
<keyword evidence="2" id="KW-1185">Reference proteome</keyword>
<evidence type="ECO:0000313" key="1">
    <source>
        <dbReference type="EMBL" id="KAL3576320.1"/>
    </source>
</evidence>
<name>A0ACC4BCL7_POPAL</name>
<reference evidence="1 2" key="1">
    <citation type="journal article" date="2024" name="Plant Biotechnol. J.">
        <title>Genome and CRISPR/Cas9 system of a widespread forest tree (Populus alba) in the world.</title>
        <authorList>
            <person name="Liu Y.J."/>
            <person name="Jiang P.F."/>
            <person name="Han X.M."/>
            <person name="Li X.Y."/>
            <person name="Wang H.M."/>
            <person name="Wang Y.J."/>
            <person name="Wang X.X."/>
            <person name="Zeng Q.Y."/>
        </authorList>
    </citation>
    <scope>NUCLEOTIDE SEQUENCE [LARGE SCALE GENOMIC DNA]</scope>
    <source>
        <strain evidence="2">cv. PAL-ZL1</strain>
    </source>
</reference>
<protein>
    <submittedName>
        <fullName evidence="1">Uncharacterized protein</fullName>
    </submittedName>
</protein>
<sequence>MMKFLACTFTAVWNELQAMPTFNLWFCTTSSSIHESKVHMRKSPDQVGMSDSQVALEERKDTERLPPQVQSMLPEKRPDQPDSGDSSKTESDFSPIKKPDVEDISSEGTVSDHPLSDHEP</sequence>
<dbReference type="Proteomes" id="UP000309997">
    <property type="component" value="Unassembled WGS sequence"/>
</dbReference>
<organism evidence="1 2">
    <name type="scientific">Populus alba</name>
    <name type="common">White poplar</name>
    <dbReference type="NCBI Taxonomy" id="43335"/>
    <lineage>
        <taxon>Eukaryota</taxon>
        <taxon>Viridiplantae</taxon>
        <taxon>Streptophyta</taxon>
        <taxon>Embryophyta</taxon>
        <taxon>Tracheophyta</taxon>
        <taxon>Spermatophyta</taxon>
        <taxon>Magnoliopsida</taxon>
        <taxon>eudicotyledons</taxon>
        <taxon>Gunneridae</taxon>
        <taxon>Pentapetalae</taxon>
        <taxon>rosids</taxon>
        <taxon>fabids</taxon>
        <taxon>Malpighiales</taxon>
        <taxon>Salicaceae</taxon>
        <taxon>Saliceae</taxon>
        <taxon>Populus</taxon>
    </lineage>
</organism>
<evidence type="ECO:0000313" key="2">
    <source>
        <dbReference type="Proteomes" id="UP000309997"/>
    </source>
</evidence>